<dbReference type="Proteomes" id="UP000792457">
    <property type="component" value="Unassembled WGS sequence"/>
</dbReference>
<comment type="caution">
    <text evidence="4">The sequence shown here is derived from an EMBL/GenBank/DDBJ whole genome shotgun (WGS) entry which is preliminary data.</text>
</comment>
<evidence type="ECO:0000256" key="2">
    <source>
        <dbReference type="SAM" id="MobiDB-lite"/>
    </source>
</evidence>
<name>A0A8K0K5K9_LADFU</name>
<feature type="coiled-coil region" evidence="1">
    <location>
        <begin position="114"/>
        <end position="148"/>
    </location>
</feature>
<keyword evidence="3" id="KW-0732">Signal</keyword>
<keyword evidence="1" id="KW-0175">Coiled coil</keyword>
<proteinExistence type="predicted"/>
<evidence type="ECO:0000313" key="5">
    <source>
        <dbReference type="Proteomes" id="UP000792457"/>
    </source>
</evidence>
<evidence type="ECO:0000256" key="3">
    <source>
        <dbReference type="SAM" id="SignalP"/>
    </source>
</evidence>
<feature type="signal peptide" evidence="3">
    <location>
        <begin position="1"/>
        <end position="17"/>
    </location>
</feature>
<gene>
    <name evidence="4" type="ORF">J437_LFUL006998</name>
</gene>
<evidence type="ECO:0000313" key="4">
    <source>
        <dbReference type="EMBL" id="KAG8227685.1"/>
    </source>
</evidence>
<organism evidence="4 5">
    <name type="scientific">Ladona fulva</name>
    <name type="common">Scarce chaser dragonfly</name>
    <name type="synonym">Libellula fulva</name>
    <dbReference type="NCBI Taxonomy" id="123851"/>
    <lineage>
        <taxon>Eukaryota</taxon>
        <taxon>Metazoa</taxon>
        <taxon>Ecdysozoa</taxon>
        <taxon>Arthropoda</taxon>
        <taxon>Hexapoda</taxon>
        <taxon>Insecta</taxon>
        <taxon>Pterygota</taxon>
        <taxon>Palaeoptera</taxon>
        <taxon>Odonata</taxon>
        <taxon>Epiprocta</taxon>
        <taxon>Anisoptera</taxon>
        <taxon>Libelluloidea</taxon>
        <taxon>Libellulidae</taxon>
        <taxon>Ladona</taxon>
    </lineage>
</organism>
<feature type="chain" id="PRO_5035472536" evidence="3">
    <location>
        <begin position="18"/>
        <end position="168"/>
    </location>
</feature>
<protein>
    <submittedName>
        <fullName evidence="4">Uncharacterized protein</fullName>
    </submittedName>
</protein>
<sequence length="168" mass="19308">MLTFVCVLLSQMRPLCTIILQAHFTSDQFELNRVDGNRKLKPLAIPTVFSHRPMKKGRKPPAKRFAIDEITMKKRRKQHSGISCDEFPSPIQDFPDEDPENAEGADGSDLYGKVLEVTRKLDLARKELKKVENKYETLQKSIRSLFNEDQLNALSKPEIAHTKEILIF</sequence>
<evidence type="ECO:0000256" key="1">
    <source>
        <dbReference type="SAM" id="Coils"/>
    </source>
</evidence>
<reference evidence="4" key="2">
    <citation type="submission" date="2017-10" db="EMBL/GenBank/DDBJ databases">
        <title>Ladona fulva Genome sequencing and assembly.</title>
        <authorList>
            <person name="Murali S."/>
            <person name="Richards S."/>
            <person name="Bandaranaike D."/>
            <person name="Bellair M."/>
            <person name="Blankenburg K."/>
            <person name="Chao H."/>
            <person name="Dinh H."/>
            <person name="Doddapaneni H."/>
            <person name="Dugan-Rocha S."/>
            <person name="Elkadiri S."/>
            <person name="Gnanaolivu R."/>
            <person name="Hernandez B."/>
            <person name="Skinner E."/>
            <person name="Javaid M."/>
            <person name="Lee S."/>
            <person name="Li M."/>
            <person name="Ming W."/>
            <person name="Munidasa M."/>
            <person name="Muniz J."/>
            <person name="Nguyen L."/>
            <person name="Hughes D."/>
            <person name="Osuji N."/>
            <person name="Pu L.-L."/>
            <person name="Puazo M."/>
            <person name="Qu C."/>
            <person name="Quiroz J."/>
            <person name="Raj R."/>
            <person name="Weissenberger G."/>
            <person name="Xin Y."/>
            <person name="Zou X."/>
            <person name="Han Y."/>
            <person name="Worley K."/>
            <person name="Muzny D."/>
            <person name="Gibbs R."/>
        </authorList>
    </citation>
    <scope>NUCLEOTIDE SEQUENCE</scope>
    <source>
        <strain evidence="4">Sampled in the wild</strain>
    </source>
</reference>
<dbReference type="OrthoDB" id="7312725at2759"/>
<dbReference type="AlphaFoldDB" id="A0A8K0K5K9"/>
<accession>A0A8K0K5K9</accession>
<dbReference type="EMBL" id="KZ308333">
    <property type="protein sequence ID" value="KAG8227685.1"/>
    <property type="molecule type" value="Genomic_DNA"/>
</dbReference>
<keyword evidence="5" id="KW-1185">Reference proteome</keyword>
<feature type="compositionally biased region" description="Acidic residues" evidence="2">
    <location>
        <begin position="94"/>
        <end position="103"/>
    </location>
</feature>
<feature type="region of interest" description="Disordered" evidence="2">
    <location>
        <begin position="74"/>
        <end position="108"/>
    </location>
</feature>
<reference evidence="4" key="1">
    <citation type="submission" date="2013-04" db="EMBL/GenBank/DDBJ databases">
        <authorList>
            <person name="Qu J."/>
            <person name="Murali S.C."/>
            <person name="Bandaranaike D."/>
            <person name="Bellair M."/>
            <person name="Blankenburg K."/>
            <person name="Chao H."/>
            <person name="Dinh H."/>
            <person name="Doddapaneni H."/>
            <person name="Downs B."/>
            <person name="Dugan-Rocha S."/>
            <person name="Elkadiri S."/>
            <person name="Gnanaolivu R.D."/>
            <person name="Hernandez B."/>
            <person name="Javaid M."/>
            <person name="Jayaseelan J.C."/>
            <person name="Lee S."/>
            <person name="Li M."/>
            <person name="Ming W."/>
            <person name="Munidasa M."/>
            <person name="Muniz J."/>
            <person name="Nguyen L."/>
            <person name="Ongeri F."/>
            <person name="Osuji N."/>
            <person name="Pu L.-L."/>
            <person name="Puazo M."/>
            <person name="Qu C."/>
            <person name="Quiroz J."/>
            <person name="Raj R."/>
            <person name="Weissenberger G."/>
            <person name="Xin Y."/>
            <person name="Zou X."/>
            <person name="Han Y."/>
            <person name="Richards S."/>
            <person name="Worley K."/>
            <person name="Muzny D."/>
            <person name="Gibbs R."/>
        </authorList>
    </citation>
    <scope>NUCLEOTIDE SEQUENCE</scope>
    <source>
        <strain evidence="4">Sampled in the wild</strain>
    </source>
</reference>